<evidence type="ECO:0000313" key="2">
    <source>
        <dbReference type="Proteomes" id="UP000827892"/>
    </source>
</evidence>
<evidence type="ECO:0000313" key="1">
    <source>
        <dbReference type="EMBL" id="ULT87058.1"/>
    </source>
</evidence>
<proteinExistence type="predicted"/>
<dbReference type="AlphaFoldDB" id="A0AAE8ZXZ7"/>
<gene>
    <name evidence="1" type="ORF">L3Y34_006665</name>
</gene>
<dbReference type="EMBL" id="CP090895">
    <property type="protein sequence ID" value="ULT87058.1"/>
    <property type="molecule type" value="Genomic_DNA"/>
</dbReference>
<organism evidence="1 2">
    <name type="scientific">Caenorhabditis briggsae</name>
    <dbReference type="NCBI Taxonomy" id="6238"/>
    <lineage>
        <taxon>Eukaryota</taxon>
        <taxon>Metazoa</taxon>
        <taxon>Ecdysozoa</taxon>
        <taxon>Nematoda</taxon>
        <taxon>Chromadorea</taxon>
        <taxon>Rhabditida</taxon>
        <taxon>Rhabditina</taxon>
        <taxon>Rhabditomorpha</taxon>
        <taxon>Rhabditoidea</taxon>
        <taxon>Rhabditidae</taxon>
        <taxon>Peloderinae</taxon>
        <taxon>Caenorhabditis</taxon>
    </lineage>
</organism>
<accession>A0AAE8ZXZ7</accession>
<sequence length="222" mass="25439">MSNNRCTLNIHINKNARNANISITKPDDSRTHQTLTPLNQTHEHIFNLLNSEKIIHNLEFHLKCDPDTIVKSVVQEVQERRKNNSEFGLNIKSLEWKCETENSAQALYKLLKVLRLECLSRLVVDVDQIGSVELMDLAQLIFSKMSAFNTSSKTPSIEIKTSSNLDLTDWGKTCVGRVKESDLRKYIVVANSSKKLVWKLEKNRMSGKMVDVKDLVLIDRIF</sequence>
<dbReference type="OMA" id="THEHIFN"/>
<name>A0AAE8ZXZ7_CAEBR</name>
<reference evidence="1 2" key="1">
    <citation type="submission" date="2022-02" db="EMBL/GenBank/DDBJ databases">
        <title>Chromosome-level reference genomes for two strains of Caenorhabditis briggsae: an improved platform for comparative genomics.</title>
        <authorList>
            <person name="Stevens L."/>
            <person name="Andersen E.C."/>
        </authorList>
    </citation>
    <scope>NUCLEOTIDE SEQUENCE [LARGE SCALE GENOMIC DNA]</scope>
    <source>
        <strain evidence="1">QX1410_ONT</strain>
        <tissue evidence="1">Whole-organism</tissue>
    </source>
</reference>
<protein>
    <submittedName>
        <fullName evidence="1">Uncharacterized protein</fullName>
    </submittedName>
</protein>
<dbReference type="Proteomes" id="UP000827892">
    <property type="component" value="Chromosome V"/>
</dbReference>